<dbReference type="GO" id="GO:0030170">
    <property type="term" value="F:pyridoxal phosphate binding"/>
    <property type="evidence" value="ECO:0007669"/>
    <property type="project" value="InterPro"/>
</dbReference>
<dbReference type="Gene3D" id="3.90.1150.10">
    <property type="entry name" value="Aspartate Aminotransferase, domain 1"/>
    <property type="match status" value="1"/>
</dbReference>
<dbReference type="InterPro" id="IPR015424">
    <property type="entry name" value="PyrdxlP-dep_Trfase"/>
</dbReference>
<dbReference type="PANTHER" id="PTHR43643:SF3">
    <property type="entry name" value="HISTIDINOL-PHOSPHATE AMINOTRANSFERASE"/>
    <property type="match status" value="1"/>
</dbReference>
<dbReference type="CDD" id="cd00609">
    <property type="entry name" value="AAT_like"/>
    <property type="match status" value="1"/>
</dbReference>
<dbReference type="InterPro" id="IPR015421">
    <property type="entry name" value="PyrdxlP-dep_Trfase_major"/>
</dbReference>
<dbReference type="InterPro" id="IPR050106">
    <property type="entry name" value="HistidinolP_aminotransfase"/>
</dbReference>
<dbReference type="SUPFAM" id="SSF53383">
    <property type="entry name" value="PLP-dependent transferases"/>
    <property type="match status" value="1"/>
</dbReference>
<proteinExistence type="inferred from homology"/>
<comment type="caution">
    <text evidence="6">The sequence shown here is derived from an EMBL/GenBank/DDBJ whole genome shotgun (WGS) entry which is preliminary data.</text>
</comment>
<dbReference type="EMBL" id="MLJW01000468">
    <property type="protein sequence ID" value="OIQ86629.1"/>
    <property type="molecule type" value="Genomic_DNA"/>
</dbReference>
<dbReference type="NCBIfam" id="TIGR01141">
    <property type="entry name" value="hisC"/>
    <property type="match status" value="1"/>
</dbReference>
<keyword evidence="3 6" id="KW-0808">Transferase</keyword>
<dbReference type="InterPro" id="IPR015422">
    <property type="entry name" value="PyrdxlP-dep_Trfase_small"/>
</dbReference>
<dbReference type="Gene3D" id="3.40.640.10">
    <property type="entry name" value="Type I PLP-dependent aspartate aminotransferase-like (Major domain)"/>
    <property type="match status" value="1"/>
</dbReference>
<dbReference type="PROSITE" id="PS00599">
    <property type="entry name" value="AA_TRANSFER_CLASS_2"/>
    <property type="match status" value="1"/>
</dbReference>
<evidence type="ECO:0000259" key="5">
    <source>
        <dbReference type="Pfam" id="PF00155"/>
    </source>
</evidence>
<dbReference type="InterPro" id="IPR004839">
    <property type="entry name" value="Aminotransferase_I/II_large"/>
</dbReference>
<evidence type="ECO:0000256" key="3">
    <source>
        <dbReference type="ARBA" id="ARBA00022679"/>
    </source>
</evidence>
<name>A0A1J5RER2_9ZZZZ</name>
<evidence type="ECO:0000313" key="6">
    <source>
        <dbReference type="EMBL" id="OIQ86629.1"/>
    </source>
</evidence>
<keyword evidence="4" id="KW-0663">Pyridoxal phosphate</keyword>
<feature type="domain" description="Aminotransferase class I/classII large" evidence="5">
    <location>
        <begin position="25"/>
        <end position="348"/>
    </location>
</feature>
<evidence type="ECO:0000256" key="1">
    <source>
        <dbReference type="ARBA" id="ARBA00001933"/>
    </source>
</evidence>
<comment type="cofactor">
    <cofactor evidence="1">
        <name>pyridoxal 5'-phosphate</name>
        <dbReference type="ChEBI" id="CHEBI:597326"/>
    </cofactor>
</comment>
<sequence length="357" mass="39030">MSRFWSPVVHGLTPYVPGEQPKLANLVKLNTNENPYGPSPRVLGALQAEVGDTLRLYPDPDAERLKIAIADYFGLQTSQVFVGNGSDEVLAHVFQALLKHDAPILFPDISYSFYPVYCGLYGIAYETVALTENFRIRVDDYFRPNGGIVFPNPNAPTGCPLALDEIERLLQANSESVVVVDEAYIDFGGESAVTLVNRYPQLLVVHTLSKSRSLAGLRVGYAVGHPDLIEALTRVKDSFNSYPLDRLAIVGGVAAMEDRAYFEATCQRVMASRRKLVADLEGLGFEVLPSAANFIFACHPAHGGAELAAKLRARSIIVRHFGNPARIAPFLRITIGTDEQCQALVEALREILAVSIS</sequence>
<protein>
    <submittedName>
        <fullName evidence="6">Histidinol-phosphate aminotransferase</fullName>
        <ecNumber evidence="6">2.6.1.9</ecNumber>
    </submittedName>
</protein>
<dbReference type="PANTHER" id="PTHR43643">
    <property type="entry name" value="HISTIDINOL-PHOSPHATE AMINOTRANSFERASE 2"/>
    <property type="match status" value="1"/>
</dbReference>
<reference evidence="6" key="1">
    <citation type="submission" date="2016-10" db="EMBL/GenBank/DDBJ databases">
        <title>Sequence of Gallionella enrichment culture.</title>
        <authorList>
            <person name="Poehlein A."/>
            <person name="Muehling M."/>
            <person name="Daniel R."/>
        </authorList>
    </citation>
    <scope>NUCLEOTIDE SEQUENCE</scope>
</reference>
<dbReference type="InterPro" id="IPR005861">
    <property type="entry name" value="HisP_aminotrans"/>
</dbReference>
<accession>A0A1J5RER2</accession>
<dbReference type="InterPro" id="IPR001917">
    <property type="entry name" value="Aminotrans_II_pyridoxalP_BS"/>
</dbReference>
<dbReference type="GO" id="GO:0000105">
    <property type="term" value="P:L-histidine biosynthetic process"/>
    <property type="evidence" value="ECO:0007669"/>
    <property type="project" value="InterPro"/>
</dbReference>
<dbReference type="Pfam" id="PF00155">
    <property type="entry name" value="Aminotran_1_2"/>
    <property type="match status" value="1"/>
</dbReference>
<keyword evidence="2 6" id="KW-0032">Aminotransferase</keyword>
<evidence type="ECO:0000256" key="2">
    <source>
        <dbReference type="ARBA" id="ARBA00022576"/>
    </source>
</evidence>
<dbReference type="EC" id="2.6.1.9" evidence="6"/>
<dbReference type="HAMAP" id="MF_01023">
    <property type="entry name" value="HisC_aminotrans_2"/>
    <property type="match status" value="1"/>
</dbReference>
<gene>
    <name evidence="6" type="primary">hisC_7</name>
    <name evidence="6" type="ORF">GALL_315170</name>
</gene>
<organism evidence="6">
    <name type="scientific">mine drainage metagenome</name>
    <dbReference type="NCBI Taxonomy" id="410659"/>
    <lineage>
        <taxon>unclassified sequences</taxon>
        <taxon>metagenomes</taxon>
        <taxon>ecological metagenomes</taxon>
    </lineage>
</organism>
<dbReference type="GO" id="GO:0004400">
    <property type="term" value="F:histidinol-phosphate transaminase activity"/>
    <property type="evidence" value="ECO:0007669"/>
    <property type="project" value="UniProtKB-EC"/>
</dbReference>
<dbReference type="AlphaFoldDB" id="A0A1J5RER2"/>
<evidence type="ECO:0000256" key="4">
    <source>
        <dbReference type="ARBA" id="ARBA00022898"/>
    </source>
</evidence>